<organism evidence="8 9">
    <name type="scientific">Tuber melanosporum (strain Mel28)</name>
    <name type="common">Perigord black truffle</name>
    <dbReference type="NCBI Taxonomy" id="656061"/>
    <lineage>
        <taxon>Eukaryota</taxon>
        <taxon>Fungi</taxon>
        <taxon>Dikarya</taxon>
        <taxon>Ascomycota</taxon>
        <taxon>Pezizomycotina</taxon>
        <taxon>Pezizomycetes</taxon>
        <taxon>Pezizales</taxon>
        <taxon>Tuberaceae</taxon>
        <taxon>Tuber</taxon>
    </lineage>
</organism>
<evidence type="ECO:0000256" key="3">
    <source>
        <dbReference type="SAM" id="MobiDB-lite"/>
    </source>
</evidence>
<feature type="region of interest" description="Disordered" evidence="3">
    <location>
        <begin position="374"/>
        <end position="429"/>
    </location>
</feature>
<evidence type="ECO:0000259" key="4">
    <source>
        <dbReference type="PROSITE" id="PS51512"/>
    </source>
</evidence>
<dbReference type="FunCoup" id="D5G7H6">
    <property type="interactions" value="620"/>
</dbReference>
<dbReference type="PANTHER" id="PTHR13586">
    <property type="entry name" value="SCD6 PROTEIN-RELATED"/>
    <property type="match status" value="1"/>
</dbReference>
<dbReference type="STRING" id="656061.D5G7H6"/>
<dbReference type="PROSITE" id="PS51512">
    <property type="entry name" value="DFDF"/>
    <property type="match status" value="1"/>
</dbReference>
<name>D5G7H6_TUBMM</name>
<evidence type="ECO:0000313" key="9">
    <source>
        <dbReference type="Proteomes" id="UP000006911"/>
    </source>
</evidence>
<feature type="compositionally biased region" description="Basic and acidic residues" evidence="3">
    <location>
        <begin position="509"/>
        <end position="534"/>
    </location>
</feature>
<evidence type="ECO:0000256" key="2">
    <source>
        <dbReference type="PROSITE-ProRule" id="PRU00869"/>
    </source>
</evidence>
<dbReference type="GO" id="GO:0000932">
    <property type="term" value="C:P-body"/>
    <property type="evidence" value="ECO:0007669"/>
    <property type="project" value="TreeGrafter"/>
</dbReference>
<feature type="compositionally biased region" description="Gly residues" evidence="3">
    <location>
        <begin position="565"/>
        <end position="582"/>
    </location>
</feature>
<keyword evidence="9" id="KW-1185">Reference proteome</keyword>
<protein>
    <submittedName>
        <fullName evidence="8">(Perigord truffle) hypothetical protein</fullName>
    </submittedName>
</protein>
<dbReference type="InParanoid" id="D5G7H6"/>
<evidence type="ECO:0000313" key="8">
    <source>
        <dbReference type="EMBL" id="CAZ80469.1"/>
    </source>
</evidence>
<feature type="domain" description="TFG box profile" evidence="6">
    <location>
        <begin position="521"/>
        <end position="541"/>
    </location>
</feature>
<dbReference type="GeneID" id="9188494"/>
<evidence type="ECO:0000256" key="1">
    <source>
        <dbReference type="PROSITE-ProRule" id="PRU00846"/>
    </source>
</evidence>
<evidence type="ECO:0000259" key="5">
    <source>
        <dbReference type="PROSITE" id="PS51513"/>
    </source>
</evidence>
<feature type="compositionally biased region" description="Low complexity" evidence="3">
    <location>
        <begin position="155"/>
        <end position="203"/>
    </location>
</feature>
<dbReference type="HOGENOM" id="CLU_019221_4_0_1"/>
<feature type="short sequence motif" description="FFD box" evidence="1">
    <location>
        <begin position="491"/>
        <end position="507"/>
    </location>
</feature>
<dbReference type="InterPro" id="IPR047575">
    <property type="entry name" value="Sm"/>
</dbReference>
<dbReference type="OMA" id="WYPPPGH"/>
<feature type="domain" description="Sm" evidence="7">
    <location>
        <begin position="1"/>
        <end position="80"/>
    </location>
</feature>
<dbReference type="Gene3D" id="2.30.30.100">
    <property type="match status" value="1"/>
</dbReference>
<dbReference type="InterPro" id="IPR025609">
    <property type="entry name" value="Lsm14-like_N"/>
</dbReference>
<proteinExistence type="predicted"/>
<dbReference type="CDD" id="cd01736">
    <property type="entry name" value="LSm14_N"/>
    <property type="match status" value="1"/>
</dbReference>
<dbReference type="EMBL" id="FN430027">
    <property type="protein sequence ID" value="CAZ80469.1"/>
    <property type="molecule type" value="Genomic_DNA"/>
</dbReference>
<dbReference type="PROSITE" id="PS51536">
    <property type="entry name" value="TFG"/>
    <property type="match status" value="1"/>
</dbReference>
<feature type="compositionally biased region" description="Basic residues" evidence="3">
    <location>
        <begin position="554"/>
        <end position="564"/>
    </location>
</feature>
<feature type="compositionally biased region" description="Low complexity" evidence="3">
    <location>
        <begin position="338"/>
        <end position="349"/>
    </location>
</feature>
<feature type="compositionally biased region" description="Polar residues" evidence="3">
    <location>
        <begin position="221"/>
        <end position="230"/>
    </location>
</feature>
<dbReference type="InterPro" id="IPR019050">
    <property type="entry name" value="FDF_dom"/>
</dbReference>
<dbReference type="SUPFAM" id="SSF50182">
    <property type="entry name" value="Sm-like ribonucleoproteins"/>
    <property type="match status" value="1"/>
</dbReference>
<feature type="compositionally biased region" description="Low complexity" evidence="3">
    <location>
        <begin position="583"/>
        <end position="595"/>
    </location>
</feature>
<dbReference type="Pfam" id="PF12701">
    <property type="entry name" value="LSM14"/>
    <property type="match status" value="1"/>
</dbReference>
<dbReference type="InterPro" id="IPR025761">
    <property type="entry name" value="FFD_box"/>
</dbReference>
<dbReference type="GO" id="GO:0003729">
    <property type="term" value="F:mRNA binding"/>
    <property type="evidence" value="ECO:0007669"/>
    <property type="project" value="TreeGrafter"/>
</dbReference>
<dbReference type="PROSITE" id="PS51513">
    <property type="entry name" value="FFD"/>
    <property type="match status" value="1"/>
</dbReference>
<feature type="short sequence motif" description="TFG box" evidence="2">
    <location>
        <begin position="521"/>
        <end position="541"/>
    </location>
</feature>
<dbReference type="PANTHER" id="PTHR13586:SF0">
    <property type="entry name" value="TRAILER HITCH, ISOFORM H"/>
    <property type="match status" value="1"/>
</dbReference>
<dbReference type="GO" id="GO:0033962">
    <property type="term" value="P:P-body assembly"/>
    <property type="evidence" value="ECO:0007669"/>
    <property type="project" value="TreeGrafter"/>
</dbReference>
<feature type="domain" description="DFDF" evidence="4">
    <location>
        <begin position="424"/>
        <end position="460"/>
    </location>
</feature>
<dbReference type="PROSITE" id="PS52002">
    <property type="entry name" value="SM"/>
    <property type="match status" value="1"/>
</dbReference>
<dbReference type="InterPro" id="IPR025768">
    <property type="entry name" value="TFG_box"/>
</dbReference>
<feature type="region of interest" description="Disordered" evidence="3">
    <location>
        <begin position="80"/>
        <end position="360"/>
    </location>
</feature>
<dbReference type="RefSeq" id="XP_002836278.1">
    <property type="nucleotide sequence ID" value="XM_002836232.1"/>
</dbReference>
<dbReference type="InterPro" id="IPR025762">
    <property type="entry name" value="DFDF"/>
</dbReference>
<dbReference type="SMART" id="SM01199">
    <property type="entry name" value="FDF"/>
    <property type="match status" value="1"/>
</dbReference>
<gene>
    <name evidence="8" type="ORF">GSTUM_00002469001</name>
</gene>
<dbReference type="AlphaFoldDB" id="D5G7H6"/>
<dbReference type="SMART" id="SM01271">
    <property type="entry name" value="LSM14"/>
    <property type="match status" value="1"/>
</dbReference>
<evidence type="ECO:0000259" key="7">
    <source>
        <dbReference type="PROSITE" id="PS52002"/>
    </source>
</evidence>
<feature type="compositionally biased region" description="Polar residues" evidence="3">
    <location>
        <begin position="239"/>
        <end position="250"/>
    </location>
</feature>
<accession>D5G7H6</accession>
<dbReference type="InterPro" id="IPR010920">
    <property type="entry name" value="LSM_dom_sf"/>
</dbReference>
<dbReference type="Pfam" id="PF09532">
    <property type="entry name" value="FDF"/>
    <property type="match status" value="1"/>
</dbReference>
<dbReference type="GO" id="GO:0034063">
    <property type="term" value="P:stress granule assembly"/>
    <property type="evidence" value="ECO:0007669"/>
    <property type="project" value="TreeGrafter"/>
</dbReference>
<feature type="domain" description="FFD box profile" evidence="5">
    <location>
        <begin position="491"/>
        <end position="507"/>
    </location>
</feature>
<feature type="compositionally biased region" description="Polar residues" evidence="3">
    <location>
        <begin position="262"/>
        <end position="275"/>
    </location>
</feature>
<dbReference type="Proteomes" id="UP000006911">
    <property type="component" value="Unassembled WGS sequence"/>
</dbReference>
<evidence type="ECO:0000259" key="6">
    <source>
        <dbReference type="PROSITE" id="PS51536"/>
    </source>
</evidence>
<sequence>MSEFIGSRISLISRSDIRYVGRLHDINSENHTVALEQVVSHGTEGRRGDPAKEIAGSDNVYEYIVFRGGDVKDLRIEETAPQPPQPQVPDDPAILGSSTRPPPPSYAQGNQQPPNQYQQQMPPYYYPPQAQGRYGSSPYQQGAMYGAYPPPQGPQQPGLGQPPAGIPQAQQQPTQHQQNQAPQQQGQTQAPQQAPLAQQQTPTHGPQNRAPLQAPIGPAANRQQHPQQPLNRGPMHQGPNAQNSIAQSQPPAHVKINERQVPLTSVQQTANDNSKPPTPHEDNETKLAPPAPVAQNTGRAPTGPKAHAGIVPALPLPSHSRPPRSPALSSPQPVTRNAQSTEASASTSAHNDTNAAVQDLANKVNQLAMKTAVPAGNSNVAGPAPTLNDTNDGPSGEPRPARGPGRGGFATGNRRGFRGGFQNHQPRKVEVPTTDYDFASANAKFNKQDLVKEVIAGGEDERVTHPETPANGTNGYVDGNNKDEIVIPPAKFYNRRSSFFDNISCENKERAEAKEGEKPRGGAVWRGEEQKKNLETFGQGSVDGGFNHYGRGGWRGRGRGRGYSRGRGGGGYGGAYNRGGYRGQSQGQQRQQDGGAAAGDGDDN</sequence>
<dbReference type="eggNOG" id="KOG1073">
    <property type="taxonomic scope" value="Eukaryota"/>
</dbReference>
<reference evidence="8 9" key="1">
    <citation type="journal article" date="2010" name="Nature">
        <title>Perigord black truffle genome uncovers evolutionary origins and mechanisms of symbiosis.</title>
        <authorList>
            <person name="Martin F."/>
            <person name="Kohler A."/>
            <person name="Murat C."/>
            <person name="Balestrini R."/>
            <person name="Coutinho P.M."/>
            <person name="Jaillon O."/>
            <person name="Montanini B."/>
            <person name="Morin E."/>
            <person name="Noel B."/>
            <person name="Percudani R."/>
            <person name="Porcel B."/>
            <person name="Rubini A."/>
            <person name="Amicucci A."/>
            <person name="Amselem J."/>
            <person name="Anthouard V."/>
            <person name="Arcioni S."/>
            <person name="Artiguenave F."/>
            <person name="Aury J.M."/>
            <person name="Ballario P."/>
            <person name="Bolchi A."/>
            <person name="Brenna A."/>
            <person name="Brun A."/>
            <person name="Buee M."/>
            <person name="Cantarel B."/>
            <person name="Chevalier G."/>
            <person name="Couloux A."/>
            <person name="Da Silva C."/>
            <person name="Denoeud F."/>
            <person name="Duplessis S."/>
            <person name="Ghignone S."/>
            <person name="Hilselberger B."/>
            <person name="Iotti M."/>
            <person name="Marcais B."/>
            <person name="Mello A."/>
            <person name="Miranda M."/>
            <person name="Pacioni G."/>
            <person name="Quesneville H."/>
            <person name="Riccioni C."/>
            <person name="Ruotolo R."/>
            <person name="Splivallo R."/>
            <person name="Stocchi V."/>
            <person name="Tisserant E."/>
            <person name="Viscomi A.R."/>
            <person name="Zambonelli A."/>
            <person name="Zampieri E."/>
            <person name="Henrissat B."/>
            <person name="Lebrun M.H."/>
            <person name="Paolocci F."/>
            <person name="Bonfante P."/>
            <person name="Ottonello S."/>
            <person name="Wincker P."/>
        </authorList>
    </citation>
    <scope>NUCLEOTIDE SEQUENCE [LARGE SCALE GENOMIC DNA]</scope>
    <source>
        <strain evidence="8 9">Mel28</strain>
    </source>
</reference>
<dbReference type="KEGG" id="tml:GSTUM_00002469001"/>
<feature type="region of interest" description="Disordered" evidence="3">
    <location>
        <begin position="509"/>
        <end position="604"/>
    </location>
</feature>
<feature type="compositionally biased region" description="Low complexity" evidence="3">
    <location>
        <begin position="106"/>
        <end position="132"/>
    </location>
</feature>
<feature type="region of interest" description="Disordered" evidence="3">
    <location>
        <begin position="458"/>
        <end position="482"/>
    </location>
</feature>